<reference evidence="2 3" key="1">
    <citation type="submission" date="2017-08" db="EMBL/GenBank/DDBJ databases">
        <title>Characterization and complete genome sequence of novel bacteriophage infecting the causal agent of bacterial fruit blotch, Acidovorax citrulli.</title>
        <authorList>
            <person name="Midani A.R."/>
            <person name="Park S.-H."/>
            <person name="Choi T.-J."/>
        </authorList>
    </citation>
    <scope>NUCLEOTIDE SEQUENCE [LARGE SCALE GENOMIC DNA]</scope>
</reference>
<accession>A0A218M2X3</accession>
<organism evidence="2 3">
    <name type="scientific">Acidovorax phage ACP17</name>
    <dbReference type="NCBI Taxonomy" id="2010329"/>
    <lineage>
        <taxon>Viruses</taxon>
        <taxon>Duplodnaviria</taxon>
        <taxon>Heunggongvirae</taxon>
        <taxon>Uroviricota</taxon>
        <taxon>Caudoviricetes</taxon>
        <taxon>Busanvirus</taxon>
        <taxon>Busanvirus ACP17</taxon>
    </lineage>
</organism>
<dbReference type="GeneID" id="40085813"/>
<name>A0A218M2X3_9CAUD</name>
<feature type="compositionally biased region" description="Polar residues" evidence="1">
    <location>
        <begin position="17"/>
        <end position="28"/>
    </location>
</feature>
<protein>
    <submittedName>
        <fullName evidence="2">Uncharacterized protein</fullName>
    </submittedName>
</protein>
<sequence length="62" mass="6380">MTDALHEETAPNVTGGVDNNSNGKSAALSTERRKELTDSIRAAAQAAAAKTAERVGLKKGAQ</sequence>
<evidence type="ECO:0000256" key="1">
    <source>
        <dbReference type="SAM" id="MobiDB-lite"/>
    </source>
</evidence>
<feature type="region of interest" description="Disordered" evidence="1">
    <location>
        <begin position="1"/>
        <end position="35"/>
    </location>
</feature>
<dbReference type="KEGG" id="vg:40085813"/>
<proteinExistence type="predicted"/>
<dbReference type="EMBL" id="KY979132">
    <property type="protein sequence ID" value="ASD50408.1"/>
    <property type="molecule type" value="Genomic_DNA"/>
</dbReference>
<evidence type="ECO:0000313" key="3">
    <source>
        <dbReference type="Proteomes" id="UP000224101"/>
    </source>
</evidence>
<dbReference type="Proteomes" id="UP000224101">
    <property type="component" value="Segment"/>
</dbReference>
<keyword evidence="3" id="KW-1185">Reference proteome</keyword>
<evidence type="ECO:0000313" key="2">
    <source>
        <dbReference type="EMBL" id="ASD50408.1"/>
    </source>
</evidence>
<dbReference type="RefSeq" id="YP_009609728.1">
    <property type="nucleotide sequence ID" value="NC_041997.1"/>
</dbReference>